<evidence type="ECO:0000256" key="6">
    <source>
        <dbReference type="ARBA" id="ARBA00006921"/>
    </source>
</evidence>
<evidence type="ECO:0000256" key="3">
    <source>
        <dbReference type="ARBA" id="ARBA00004424"/>
    </source>
</evidence>
<keyword evidence="13 22" id="KW-1133">Transmembrane helix</keyword>
<comment type="catalytic activity">
    <reaction evidence="20">
        <text>Ag(+)(out) = Ag(+)(in)</text>
        <dbReference type="Rhea" id="RHEA:75207"/>
        <dbReference type="ChEBI" id="CHEBI:49468"/>
    </reaction>
</comment>
<dbReference type="InterPro" id="IPR007274">
    <property type="entry name" value="Cop_transporter"/>
</dbReference>
<dbReference type="GO" id="GO:0005375">
    <property type="term" value="F:copper ion transmembrane transporter activity"/>
    <property type="evidence" value="ECO:0007669"/>
    <property type="project" value="UniProtKB-UniRule"/>
</dbReference>
<dbReference type="Proteomes" id="UP000261380">
    <property type="component" value="Unplaced"/>
</dbReference>
<dbReference type="GO" id="GO:0031901">
    <property type="term" value="C:early endosome membrane"/>
    <property type="evidence" value="ECO:0007669"/>
    <property type="project" value="UniProtKB-SubCell"/>
</dbReference>
<evidence type="ECO:0000256" key="7">
    <source>
        <dbReference type="ARBA" id="ARBA00022448"/>
    </source>
</evidence>
<evidence type="ECO:0000256" key="13">
    <source>
        <dbReference type="ARBA" id="ARBA00022989"/>
    </source>
</evidence>
<feature type="transmembrane region" description="Helical" evidence="22">
    <location>
        <begin position="80"/>
        <end position="99"/>
    </location>
</feature>
<proteinExistence type="inferred from homology"/>
<dbReference type="AlphaFoldDB" id="A0A3B5KRM2"/>
<evidence type="ECO:0000256" key="16">
    <source>
        <dbReference type="ARBA" id="ARBA00023097"/>
    </source>
</evidence>
<dbReference type="GeneTree" id="ENSGT00940000155147"/>
<keyword evidence="10 22" id="KW-0812">Transmembrane</keyword>
<keyword evidence="8" id="KW-1003">Cell membrane</keyword>
<reference evidence="23" key="2">
    <citation type="submission" date="2025-09" db="UniProtKB">
        <authorList>
            <consortium name="Ensembl"/>
        </authorList>
    </citation>
    <scope>IDENTIFICATION</scope>
</reference>
<evidence type="ECO:0000256" key="10">
    <source>
        <dbReference type="ARBA" id="ARBA00022692"/>
    </source>
</evidence>
<organism evidence="23 24">
    <name type="scientific">Xiphophorus couchianus</name>
    <name type="common">Monterrey platyfish</name>
    <dbReference type="NCBI Taxonomy" id="32473"/>
    <lineage>
        <taxon>Eukaryota</taxon>
        <taxon>Metazoa</taxon>
        <taxon>Chordata</taxon>
        <taxon>Craniata</taxon>
        <taxon>Vertebrata</taxon>
        <taxon>Euteleostomi</taxon>
        <taxon>Actinopterygii</taxon>
        <taxon>Neopterygii</taxon>
        <taxon>Teleostei</taxon>
        <taxon>Neoteleostei</taxon>
        <taxon>Acanthomorphata</taxon>
        <taxon>Ovalentaria</taxon>
        <taxon>Atherinomorphae</taxon>
        <taxon>Cyprinodontiformes</taxon>
        <taxon>Poeciliidae</taxon>
        <taxon>Poeciliinae</taxon>
        <taxon>Xiphophorus</taxon>
    </lineage>
</organism>
<keyword evidence="7 22" id="KW-0813">Transport</keyword>
<sequence length="137" mass="15440">MKFKNVVVGKHFRKQLVINTKASSSSLLFLEVGKEQLVYRMMVRFPLMQRMLSHAHFLQTVLHIVQVVVSYVLMLVFMTYNAYLCIAVAAGAGMGYFLFSWQKAVLGSVHQVVQVLLRFESSLPPGSRSRSMPASAL</sequence>
<reference evidence="23" key="1">
    <citation type="submission" date="2025-08" db="UniProtKB">
        <authorList>
            <consortium name="Ensembl"/>
        </authorList>
    </citation>
    <scope>IDENTIFICATION</scope>
</reference>
<evidence type="ECO:0000256" key="5">
    <source>
        <dbReference type="ARBA" id="ARBA00004554"/>
    </source>
</evidence>
<dbReference type="STRING" id="32473.ENSXCOP00000000535"/>
<dbReference type="PANTHER" id="PTHR12483:SF22">
    <property type="entry name" value="HIGH AFFINITY COPPER UPTAKE PROTEIN 1"/>
    <property type="match status" value="1"/>
</dbReference>
<name>A0A3B5KRM2_9TELE</name>
<keyword evidence="18" id="KW-1015">Disulfide bond</keyword>
<dbReference type="Ensembl" id="ENSXCOT00000000544.1">
    <property type="protein sequence ID" value="ENSXCOP00000000535.1"/>
    <property type="gene ID" value="ENSXCOG00000000466.1"/>
</dbReference>
<evidence type="ECO:0000256" key="20">
    <source>
        <dbReference type="ARBA" id="ARBA00036430"/>
    </source>
</evidence>
<dbReference type="GO" id="GO:0016324">
    <property type="term" value="C:apical plasma membrane"/>
    <property type="evidence" value="ECO:0007669"/>
    <property type="project" value="UniProtKB-SubCell"/>
</dbReference>
<keyword evidence="16" id="KW-0558">Oxidation</keyword>
<evidence type="ECO:0000256" key="22">
    <source>
        <dbReference type="RuleBase" id="RU367022"/>
    </source>
</evidence>
<evidence type="ECO:0000256" key="11">
    <source>
        <dbReference type="ARBA" id="ARBA00022753"/>
    </source>
</evidence>
<evidence type="ECO:0000256" key="9">
    <source>
        <dbReference type="ARBA" id="ARBA00022553"/>
    </source>
</evidence>
<dbReference type="GO" id="GO:0031902">
    <property type="term" value="C:late endosome membrane"/>
    <property type="evidence" value="ECO:0007669"/>
    <property type="project" value="UniProtKB-SubCell"/>
</dbReference>
<evidence type="ECO:0000256" key="21">
    <source>
        <dbReference type="ARBA" id="ARBA00037299"/>
    </source>
</evidence>
<keyword evidence="12 22" id="KW-0187">Copper transport</keyword>
<evidence type="ECO:0000256" key="4">
    <source>
        <dbReference type="ARBA" id="ARBA00004520"/>
    </source>
</evidence>
<comment type="similarity">
    <text evidence="6 22">Belongs to the copper transporter (Ctr) (TC 1.A.56) family. SLC31A subfamily.</text>
</comment>
<feature type="transmembrane region" description="Helical" evidence="22">
    <location>
        <begin position="51"/>
        <end position="74"/>
    </location>
</feature>
<evidence type="ECO:0000256" key="14">
    <source>
        <dbReference type="ARBA" id="ARBA00023008"/>
    </source>
</evidence>
<keyword evidence="17 22" id="KW-0472">Membrane</keyword>
<evidence type="ECO:0000256" key="17">
    <source>
        <dbReference type="ARBA" id="ARBA00023136"/>
    </source>
</evidence>
<evidence type="ECO:0000256" key="12">
    <source>
        <dbReference type="ARBA" id="ARBA00022796"/>
    </source>
</evidence>
<protein>
    <recommendedName>
        <fullName evidence="22">Copper transport protein</fullName>
    </recommendedName>
</protein>
<evidence type="ECO:0000256" key="2">
    <source>
        <dbReference type="ARBA" id="ARBA00004195"/>
    </source>
</evidence>
<evidence type="ECO:0000256" key="18">
    <source>
        <dbReference type="ARBA" id="ARBA00023157"/>
    </source>
</evidence>
<comment type="subcellular location">
    <subcellularLocation>
        <location evidence="3">Apical cell membrane</location>
        <topology evidence="3">Multi-pass membrane protein</topology>
    </subcellularLocation>
    <subcellularLocation>
        <location evidence="5">Basolateral cell membrane</location>
        <topology evidence="5">Multi-pass membrane protein</topology>
    </subcellularLocation>
    <subcellularLocation>
        <location evidence="4">Early endosome membrane</location>
        <topology evidence="4">Multi-pass membrane protein</topology>
    </subcellularLocation>
    <subcellularLocation>
        <location evidence="1">Late endosome membrane</location>
        <topology evidence="1">Multi-pass membrane protein</topology>
    </subcellularLocation>
    <subcellularLocation>
        <location evidence="22">Membrane</location>
        <topology evidence="22">Multi-pass membrane protein</topology>
    </subcellularLocation>
    <subcellularLocation>
        <location evidence="2">Recycling endosome membrane</location>
        <topology evidence="2">Multi-pass membrane protein</topology>
    </subcellularLocation>
</comment>
<accession>A0A3B5KRM2</accession>
<dbReference type="PANTHER" id="PTHR12483">
    <property type="entry name" value="SOLUTE CARRIER FAMILY 31 COPPER TRANSPORTERS"/>
    <property type="match status" value="1"/>
</dbReference>
<keyword evidence="15 22" id="KW-0406">Ion transport</keyword>
<keyword evidence="11" id="KW-0967">Endosome</keyword>
<evidence type="ECO:0000256" key="19">
    <source>
        <dbReference type="ARBA" id="ARBA00036192"/>
    </source>
</evidence>
<evidence type="ECO:0000256" key="15">
    <source>
        <dbReference type="ARBA" id="ARBA00023065"/>
    </source>
</evidence>
<evidence type="ECO:0000313" key="23">
    <source>
        <dbReference type="Ensembl" id="ENSXCOP00000000535.1"/>
    </source>
</evidence>
<dbReference type="GO" id="GO:0016323">
    <property type="term" value="C:basolateral plasma membrane"/>
    <property type="evidence" value="ECO:0007669"/>
    <property type="project" value="UniProtKB-SubCell"/>
</dbReference>
<keyword evidence="24" id="KW-1185">Reference proteome</keyword>
<keyword evidence="9" id="KW-0597">Phosphoprotein</keyword>
<dbReference type="Pfam" id="PF04145">
    <property type="entry name" value="Ctr"/>
    <property type="match status" value="1"/>
</dbReference>
<comment type="catalytic activity">
    <reaction evidence="19">
        <text>Cu(+)(out) = Cu(+)(in)</text>
        <dbReference type="Rhea" id="RHEA:75211"/>
        <dbReference type="ChEBI" id="CHEBI:49552"/>
    </reaction>
</comment>
<dbReference type="GO" id="GO:0055038">
    <property type="term" value="C:recycling endosome membrane"/>
    <property type="evidence" value="ECO:0007669"/>
    <property type="project" value="UniProtKB-SubCell"/>
</dbReference>
<evidence type="ECO:0000256" key="1">
    <source>
        <dbReference type="ARBA" id="ARBA00004107"/>
    </source>
</evidence>
<keyword evidence="14 22" id="KW-0186">Copper</keyword>
<evidence type="ECO:0000313" key="24">
    <source>
        <dbReference type="Proteomes" id="UP000261380"/>
    </source>
</evidence>
<evidence type="ECO:0000256" key="8">
    <source>
        <dbReference type="ARBA" id="ARBA00022475"/>
    </source>
</evidence>
<comment type="function">
    <text evidence="21">Mobilizes copper(1+) out of the endosomal compartment, making copper(1+) available for export out of the cells.</text>
</comment>